<dbReference type="PANTHER" id="PTHR30406">
    <property type="entry name" value="SULFATE TRANSPORT SYSTEM PERMEASE PROTEIN"/>
    <property type="match status" value="1"/>
</dbReference>
<dbReference type="InterPro" id="IPR011867">
    <property type="entry name" value="ModB_ABC"/>
</dbReference>
<dbReference type="Pfam" id="PF00528">
    <property type="entry name" value="BPD_transp_1"/>
    <property type="match status" value="1"/>
</dbReference>
<dbReference type="Proteomes" id="UP000030182">
    <property type="component" value="Unassembled WGS sequence"/>
</dbReference>
<feature type="transmembrane region" description="Helical" evidence="10">
    <location>
        <begin position="12"/>
        <end position="35"/>
    </location>
</feature>
<name>A0ABR4SJR5_9MICO</name>
<comment type="function">
    <text evidence="9">Part of the ABC transporter complex CysAWTP (TC 3.A.1.6.1) involved in sulfate/thiosulfate import. Probably responsible for the translocation of the substrate across the membrane.</text>
</comment>
<keyword evidence="5 10" id="KW-0812">Transmembrane</keyword>
<keyword evidence="11" id="KW-1003">Cell membrane</keyword>
<dbReference type="EMBL" id="JDRS01000014">
    <property type="protein sequence ID" value="KDS92878.1"/>
    <property type="molecule type" value="Genomic_DNA"/>
</dbReference>
<dbReference type="InterPro" id="IPR005667">
    <property type="entry name" value="Sulph_transpt2"/>
</dbReference>
<dbReference type="SUPFAM" id="SSF161098">
    <property type="entry name" value="MetI-like"/>
    <property type="match status" value="1"/>
</dbReference>
<evidence type="ECO:0000256" key="7">
    <source>
        <dbReference type="ARBA" id="ARBA00023032"/>
    </source>
</evidence>
<feature type="transmembrane region" description="Helical" evidence="10">
    <location>
        <begin position="133"/>
        <end position="158"/>
    </location>
</feature>
<evidence type="ECO:0000313" key="14">
    <source>
        <dbReference type="Proteomes" id="UP000030182"/>
    </source>
</evidence>
<evidence type="ECO:0000256" key="8">
    <source>
        <dbReference type="ARBA" id="ARBA00023136"/>
    </source>
</evidence>
<evidence type="ECO:0000256" key="10">
    <source>
        <dbReference type="RuleBase" id="RU363032"/>
    </source>
</evidence>
<keyword evidence="14" id="KW-1185">Reference proteome</keyword>
<evidence type="ECO:0000259" key="12">
    <source>
        <dbReference type="PROSITE" id="PS50928"/>
    </source>
</evidence>
<dbReference type="InterPro" id="IPR035906">
    <property type="entry name" value="MetI-like_sf"/>
</dbReference>
<feature type="transmembrane region" description="Helical" evidence="10">
    <location>
        <begin position="236"/>
        <end position="258"/>
    </location>
</feature>
<evidence type="ECO:0000256" key="1">
    <source>
        <dbReference type="ARBA" id="ARBA00004141"/>
    </source>
</evidence>
<feature type="domain" description="ABC transmembrane type-1" evidence="12">
    <location>
        <begin position="55"/>
        <end position="257"/>
    </location>
</feature>
<feature type="transmembrane region" description="Helical" evidence="10">
    <location>
        <begin position="179"/>
        <end position="201"/>
    </location>
</feature>
<dbReference type="InterPro" id="IPR000515">
    <property type="entry name" value="MetI-like"/>
</dbReference>
<comment type="subunit">
    <text evidence="2">The complex is composed of two ATP-binding proteins (CysA), two transmembrane proteins (CysT and CysW) and a solute-binding protein (CysP).</text>
</comment>
<comment type="function">
    <text evidence="11">Part of the binding-protein-dependent transport system for molybdenum; probably responsible for the translocation of the substrate across the membrane.</text>
</comment>
<comment type="caution">
    <text evidence="13">The sequence shown here is derived from an EMBL/GenBank/DDBJ whole genome shotgun (WGS) entry which is preliminary data.</text>
</comment>
<reference evidence="13 14" key="1">
    <citation type="submission" date="2014-01" db="EMBL/GenBank/DDBJ databases">
        <title>Draft genome sequence of the multidrug-resistant clinical isolate Dermabacter hominis 1368.</title>
        <authorList>
            <person name="Albersmeier A."/>
            <person name="Bomholt C."/>
            <person name="Glaub A."/>
            <person name="Ruckert C."/>
            <person name="Soriano F."/>
            <person name="Fernandez-Natal I."/>
            <person name="Tauch A."/>
        </authorList>
    </citation>
    <scope>NUCLEOTIDE SEQUENCE [LARGE SCALE GENOMIC DNA]</scope>
    <source>
        <strain evidence="13 14">1368</strain>
    </source>
</reference>
<keyword evidence="8 10" id="KW-0472">Membrane</keyword>
<gene>
    <name evidence="13" type="ORF">DHOM_08760</name>
</gene>
<dbReference type="Gene3D" id="1.10.3720.10">
    <property type="entry name" value="MetI-like"/>
    <property type="match status" value="1"/>
</dbReference>
<accession>A0ABR4SJR5</accession>
<comment type="subcellular location">
    <subcellularLocation>
        <location evidence="10">Cell membrane</location>
        <topology evidence="10">Multi-pass membrane protein</topology>
    </subcellularLocation>
    <subcellularLocation>
        <location evidence="1">Membrane</location>
        <topology evidence="1">Multi-pass membrane protein</topology>
    </subcellularLocation>
</comment>
<feature type="transmembrane region" description="Helical" evidence="10">
    <location>
        <begin position="89"/>
        <end position="113"/>
    </location>
</feature>
<evidence type="ECO:0000256" key="9">
    <source>
        <dbReference type="ARBA" id="ARBA00025323"/>
    </source>
</evidence>
<evidence type="ECO:0000256" key="5">
    <source>
        <dbReference type="ARBA" id="ARBA00022692"/>
    </source>
</evidence>
<keyword evidence="3 10" id="KW-0813">Transport</keyword>
<evidence type="ECO:0000256" key="2">
    <source>
        <dbReference type="ARBA" id="ARBA00011779"/>
    </source>
</evidence>
<feature type="transmembrane region" description="Helical" evidence="10">
    <location>
        <begin position="55"/>
        <end position="77"/>
    </location>
</feature>
<dbReference type="NCBIfam" id="TIGR02141">
    <property type="entry name" value="modB_ABC"/>
    <property type="match status" value="1"/>
</dbReference>
<keyword evidence="6 10" id="KW-1133">Transmembrane helix</keyword>
<keyword evidence="4 11" id="KW-0500">Molybdenum</keyword>
<organism evidence="13 14">
    <name type="scientific">Dermabacter hominis 1368</name>
    <dbReference type="NCBI Taxonomy" id="1450519"/>
    <lineage>
        <taxon>Bacteria</taxon>
        <taxon>Bacillati</taxon>
        <taxon>Actinomycetota</taxon>
        <taxon>Actinomycetes</taxon>
        <taxon>Micrococcales</taxon>
        <taxon>Dermabacteraceae</taxon>
        <taxon>Dermabacter</taxon>
    </lineage>
</organism>
<protein>
    <recommendedName>
        <fullName evidence="11">Molybdenum transport system permease</fullName>
    </recommendedName>
</protein>
<evidence type="ECO:0000256" key="6">
    <source>
        <dbReference type="ARBA" id="ARBA00022989"/>
    </source>
</evidence>
<evidence type="ECO:0000256" key="3">
    <source>
        <dbReference type="ARBA" id="ARBA00022448"/>
    </source>
</evidence>
<dbReference type="CDD" id="cd06261">
    <property type="entry name" value="TM_PBP2"/>
    <property type="match status" value="1"/>
</dbReference>
<evidence type="ECO:0000256" key="11">
    <source>
        <dbReference type="RuleBase" id="RU365097"/>
    </source>
</evidence>
<keyword evidence="7" id="KW-0764">Sulfate transport</keyword>
<evidence type="ECO:0000313" key="13">
    <source>
        <dbReference type="EMBL" id="KDS92878.1"/>
    </source>
</evidence>
<comment type="similarity">
    <text evidence="11">Belongs to the binding-protein-dependent transport system permease family. CysTW subfamily.</text>
</comment>
<proteinExistence type="inferred from homology"/>
<evidence type="ECO:0000256" key="4">
    <source>
        <dbReference type="ARBA" id="ARBA00022505"/>
    </source>
</evidence>
<sequence length="270" mass="27980">MSPVRRESARTPMLVGLLAVMAGLSIVFPIVALALGTPWGSLADLAAAPENRSAAVLSLVTATLACLISTTFGLALALKLARSSGPLTVLLRALVLVPLVLPPVVSGIALLLAYGRQSLLAPLLESAGIRVVFTTSAVVIAQVFVSLPFVVLTLESAFRASGFAEERAAASLGARPMRVFRTVTVPRFAPSILIAATLALARSLGEFGATLTFAGSLAGLTRTLPLQIYLAREGDIADAVGLSIILVIFSLVVVSIAYARGPLQREADAR</sequence>
<dbReference type="PROSITE" id="PS50928">
    <property type="entry name" value="ABC_TM1"/>
    <property type="match status" value="1"/>
</dbReference>
<dbReference type="PANTHER" id="PTHR30406:SF8">
    <property type="entry name" value="SULFATE TRANSPORT SYSTEM PERMEASE PROTEIN CYST"/>
    <property type="match status" value="1"/>
</dbReference>